<protein>
    <submittedName>
        <fullName evidence="1">Uncharacterized protein</fullName>
    </submittedName>
</protein>
<reference evidence="1 2" key="1">
    <citation type="submission" date="2024-04" db="EMBL/GenBank/DDBJ databases">
        <authorList>
            <person name="Waldvogel A.-M."/>
            <person name="Schoenle A."/>
        </authorList>
    </citation>
    <scope>NUCLEOTIDE SEQUENCE [LARGE SCALE GENOMIC DNA]</scope>
</reference>
<dbReference type="AlphaFoldDB" id="A0AAV2LQR6"/>
<sequence>MTTEAEITTNSDSGRVSLQHLWVQRRQRLKAVGELSQDSEYKHWVLRQPEKVLIHRCLWWILGQIPGTLYCDKSHGSAVCPAFVFSSPALPQPPLSFQSRTSGPSSRSERTPIAKSFNMEMVDY</sequence>
<evidence type="ECO:0000313" key="2">
    <source>
        <dbReference type="Proteomes" id="UP001497482"/>
    </source>
</evidence>
<evidence type="ECO:0000313" key="1">
    <source>
        <dbReference type="EMBL" id="CAL1604682.1"/>
    </source>
</evidence>
<proteinExistence type="predicted"/>
<gene>
    <name evidence="1" type="ORF">KC01_LOCUS32155</name>
</gene>
<name>A0AAV2LQR6_KNICA</name>
<keyword evidence="2" id="KW-1185">Reference proteome</keyword>
<dbReference type="Proteomes" id="UP001497482">
    <property type="component" value="Chromosome 4"/>
</dbReference>
<organism evidence="1 2">
    <name type="scientific">Knipowitschia caucasica</name>
    <name type="common">Caucasian dwarf goby</name>
    <name type="synonym">Pomatoschistus caucasicus</name>
    <dbReference type="NCBI Taxonomy" id="637954"/>
    <lineage>
        <taxon>Eukaryota</taxon>
        <taxon>Metazoa</taxon>
        <taxon>Chordata</taxon>
        <taxon>Craniata</taxon>
        <taxon>Vertebrata</taxon>
        <taxon>Euteleostomi</taxon>
        <taxon>Actinopterygii</taxon>
        <taxon>Neopterygii</taxon>
        <taxon>Teleostei</taxon>
        <taxon>Neoteleostei</taxon>
        <taxon>Acanthomorphata</taxon>
        <taxon>Gobiaria</taxon>
        <taxon>Gobiiformes</taxon>
        <taxon>Gobioidei</taxon>
        <taxon>Gobiidae</taxon>
        <taxon>Gobiinae</taxon>
        <taxon>Knipowitschia</taxon>
    </lineage>
</organism>
<dbReference type="EMBL" id="OZ035826">
    <property type="protein sequence ID" value="CAL1604682.1"/>
    <property type="molecule type" value="Genomic_DNA"/>
</dbReference>
<accession>A0AAV2LQR6</accession>